<gene>
    <name evidence="7" type="ORF">JMJ55_13160</name>
</gene>
<evidence type="ECO:0000313" key="8">
    <source>
        <dbReference type="Proteomes" id="UP000606490"/>
    </source>
</evidence>
<dbReference type="RefSeq" id="WP_202825998.1">
    <property type="nucleotide sequence ID" value="NZ_JAEUXJ010000004.1"/>
</dbReference>
<organism evidence="7 8">
    <name type="scientific">Belnapia mucosa</name>
    <dbReference type="NCBI Taxonomy" id="2804532"/>
    <lineage>
        <taxon>Bacteria</taxon>
        <taxon>Pseudomonadati</taxon>
        <taxon>Pseudomonadota</taxon>
        <taxon>Alphaproteobacteria</taxon>
        <taxon>Acetobacterales</taxon>
        <taxon>Roseomonadaceae</taxon>
        <taxon>Belnapia</taxon>
    </lineage>
</organism>
<evidence type="ECO:0000256" key="3">
    <source>
        <dbReference type="ARBA" id="ARBA00023002"/>
    </source>
</evidence>
<evidence type="ECO:0000256" key="2">
    <source>
        <dbReference type="ARBA" id="ARBA00022643"/>
    </source>
</evidence>
<dbReference type="PIRSF" id="PIRSF000337">
    <property type="entry name" value="NTA_MOA"/>
    <property type="match status" value="1"/>
</dbReference>
<evidence type="ECO:0000256" key="1">
    <source>
        <dbReference type="ARBA" id="ARBA00022630"/>
    </source>
</evidence>
<evidence type="ECO:0000256" key="5">
    <source>
        <dbReference type="ARBA" id="ARBA00033748"/>
    </source>
</evidence>
<keyword evidence="1" id="KW-0285">Flavoprotein</keyword>
<dbReference type="EMBL" id="JAEUXJ010000004">
    <property type="protein sequence ID" value="MBL6456277.1"/>
    <property type="molecule type" value="Genomic_DNA"/>
</dbReference>
<dbReference type="Pfam" id="PF00296">
    <property type="entry name" value="Bac_luciferase"/>
    <property type="match status" value="1"/>
</dbReference>
<dbReference type="InterPro" id="IPR016215">
    <property type="entry name" value="NTA_MOA"/>
</dbReference>
<keyword evidence="2" id="KW-0288">FMN</keyword>
<sequence length="459" mass="50444">MSRRQLKLGAFLYTPGSHSAGWRHPDAVPETDMDFAWYVRMAQTAERGLIDTVFFQDTAAVNGSANLDGAGAIRPRVSRQVYLEPVSLIAALAAVTTHIGLISTATTTYSQPYDLARRFATIDHISGGRAGWNLVTSQIEDEAGNFGAERHMDHALRYERAEEFWDVVTALWDSWEDGALLRDKASGVYIDGGRLHFQHHEGRHFKVRGPLNLPRTPQGRPIVSEAGSSEAGKRLAARTADLVFTAQTVLEEGRAFRQEVRALAAGFGRDPDHVKVLPGLMTIVGRTEEEAQAKLTTLQSLISDEAAMRLLARLCGDLDIYAFDPDGPLPPLPPSNAAKARQQLIVDLARKEGLSIRQVARYLGTSLGHQLQVGTPAQIADRMQEWLEEGACDGFNLMFPHFPKPLEDFVELVVPELQRRGIYRTTYEGRTLRENLGIPVPANRYALAGANSSGPGTSV</sequence>
<dbReference type="InterPro" id="IPR036661">
    <property type="entry name" value="Luciferase-like_sf"/>
</dbReference>
<feature type="domain" description="Luciferase-like" evidence="6">
    <location>
        <begin position="24"/>
        <end position="390"/>
    </location>
</feature>
<keyword evidence="3" id="KW-0560">Oxidoreductase</keyword>
<name>A0ABS1V4U4_9PROT</name>
<evidence type="ECO:0000256" key="4">
    <source>
        <dbReference type="ARBA" id="ARBA00023033"/>
    </source>
</evidence>
<dbReference type="SUPFAM" id="SSF51679">
    <property type="entry name" value="Bacterial luciferase-like"/>
    <property type="match status" value="1"/>
</dbReference>
<dbReference type="PANTHER" id="PTHR30011:SF16">
    <property type="entry name" value="C2H2 FINGER DOMAIN TRANSCRIPTION FACTOR (EUROFUNG)-RELATED"/>
    <property type="match status" value="1"/>
</dbReference>
<evidence type="ECO:0000313" key="7">
    <source>
        <dbReference type="EMBL" id="MBL6456277.1"/>
    </source>
</evidence>
<dbReference type="CDD" id="cd01095">
    <property type="entry name" value="Nitrilotriacetate_monoxgenase"/>
    <property type="match status" value="1"/>
</dbReference>
<accession>A0ABS1V4U4</accession>
<dbReference type="InterPro" id="IPR011251">
    <property type="entry name" value="Luciferase-like_dom"/>
</dbReference>
<evidence type="ECO:0000259" key="6">
    <source>
        <dbReference type="Pfam" id="PF00296"/>
    </source>
</evidence>
<keyword evidence="4" id="KW-0503">Monooxygenase</keyword>
<proteinExistence type="inferred from homology"/>
<protein>
    <submittedName>
        <fullName evidence="7">LLM class flavin-dependent oxidoreductase</fullName>
    </submittedName>
</protein>
<dbReference type="PANTHER" id="PTHR30011">
    <property type="entry name" value="ALKANESULFONATE MONOOXYGENASE-RELATED"/>
    <property type="match status" value="1"/>
</dbReference>
<dbReference type="NCBIfam" id="TIGR03860">
    <property type="entry name" value="FMN_nitrolo"/>
    <property type="match status" value="1"/>
</dbReference>
<dbReference type="Gene3D" id="3.20.20.30">
    <property type="entry name" value="Luciferase-like domain"/>
    <property type="match status" value="1"/>
</dbReference>
<reference evidence="7 8" key="1">
    <citation type="submission" date="2021-01" db="EMBL/GenBank/DDBJ databases">
        <title>Belnapia mucosa sp. nov. and Belnapia arida sp. nov., isolated from the Tabernas Desert (Almeria, Spain).</title>
        <authorList>
            <person name="Molina-Menor E."/>
            <person name="Vidal-Verdu A."/>
            <person name="Calonge A."/>
            <person name="Satari L."/>
            <person name="Pereto Magraner J."/>
            <person name="Porcar Miralles M."/>
        </authorList>
    </citation>
    <scope>NUCLEOTIDE SEQUENCE [LARGE SCALE GENOMIC DNA]</scope>
    <source>
        <strain evidence="7 8">T6</strain>
    </source>
</reference>
<keyword evidence="8" id="KW-1185">Reference proteome</keyword>
<dbReference type="Proteomes" id="UP000606490">
    <property type="component" value="Unassembled WGS sequence"/>
</dbReference>
<comment type="similarity">
    <text evidence="5">Belongs to the NtaA/SnaA/DszA monooxygenase family.</text>
</comment>
<comment type="caution">
    <text evidence="7">The sequence shown here is derived from an EMBL/GenBank/DDBJ whole genome shotgun (WGS) entry which is preliminary data.</text>
</comment>
<dbReference type="InterPro" id="IPR051260">
    <property type="entry name" value="Diverse_substr_monoxygenases"/>
</dbReference>